<accession>A0A139HSL6</accession>
<protein>
    <submittedName>
        <fullName evidence="2">Uncharacterized protein</fullName>
    </submittedName>
</protein>
<feature type="compositionally biased region" description="Polar residues" evidence="1">
    <location>
        <begin position="22"/>
        <end position="35"/>
    </location>
</feature>
<feature type="compositionally biased region" description="Polar residues" evidence="1">
    <location>
        <begin position="1"/>
        <end position="13"/>
    </location>
</feature>
<dbReference type="Proteomes" id="UP000070133">
    <property type="component" value="Unassembled WGS sequence"/>
</dbReference>
<gene>
    <name evidence="2" type="ORF">AC578_11027</name>
</gene>
<reference evidence="2 3" key="1">
    <citation type="submission" date="2015-07" db="EMBL/GenBank/DDBJ databases">
        <title>Comparative genomics of the Sigatoka disease complex on banana suggests a link between parallel evolutionary changes in Pseudocercospora fijiensis and Pseudocercospora eumusae and increased virulence on the banana host.</title>
        <authorList>
            <person name="Chang T.-C."/>
            <person name="Salvucci A."/>
            <person name="Crous P.W."/>
            <person name="Stergiopoulos I."/>
        </authorList>
    </citation>
    <scope>NUCLEOTIDE SEQUENCE [LARGE SCALE GENOMIC DNA]</scope>
    <source>
        <strain evidence="2 3">CBS 114824</strain>
    </source>
</reference>
<organism evidence="2 3">
    <name type="scientific">Pseudocercospora eumusae</name>
    <dbReference type="NCBI Taxonomy" id="321146"/>
    <lineage>
        <taxon>Eukaryota</taxon>
        <taxon>Fungi</taxon>
        <taxon>Dikarya</taxon>
        <taxon>Ascomycota</taxon>
        <taxon>Pezizomycotina</taxon>
        <taxon>Dothideomycetes</taxon>
        <taxon>Dothideomycetidae</taxon>
        <taxon>Mycosphaerellales</taxon>
        <taxon>Mycosphaerellaceae</taxon>
        <taxon>Pseudocercospora</taxon>
    </lineage>
</organism>
<name>A0A139HSL6_9PEZI</name>
<dbReference type="OrthoDB" id="3649502at2759"/>
<evidence type="ECO:0000313" key="2">
    <source>
        <dbReference type="EMBL" id="KXT05383.1"/>
    </source>
</evidence>
<feature type="region of interest" description="Disordered" evidence="1">
    <location>
        <begin position="176"/>
        <end position="197"/>
    </location>
</feature>
<feature type="compositionally biased region" description="Basic residues" evidence="1">
    <location>
        <begin position="181"/>
        <end position="192"/>
    </location>
</feature>
<evidence type="ECO:0000256" key="1">
    <source>
        <dbReference type="SAM" id="MobiDB-lite"/>
    </source>
</evidence>
<feature type="region of interest" description="Disordered" evidence="1">
    <location>
        <begin position="218"/>
        <end position="238"/>
    </location>
</feature>
<sequence length="314" mass="35522">MPSRSMDSMQELQGATAELSITDGQAQQPSKPSLKSSRHETALNTKARKRVQFSEKLEEHREIPTRWETLCERINLKPLHRSAIPDHELSSFHGQAKAPDTPPPWHIEHVESKMSWDSDDGLPQETERDAPTLTKDLLPAPCFNYGRISRTASLLSLGTTQVVSPNVPLPSTFYTQSASRSGRHVVRRRQHNTQHGLKSIQERKTFRMSALRARRFVHQRRAHQYSRRPSQTGRYETGTAQEHPAAKLRTAIPGSVSPSKLIASKKDNMTSTQLRSDNKVITHPIHAMQASRPRTYIDDVRAIRQPSAFARVQA</sequence>
<dbReference type="AlphaFoldDB" id="A0A139HSL6"/>
<feature type="compositionally biased region" description="Polar residues" evidence="1">
    <location>
        <begin position="227"/>
        <end position="238"/>
    </location>
</feature>
<evidence type="ECO:0000313" key="3">
    <source>
        <dbReference type="Proteomes" id="UP000070133"/>
    </source>
</evidence>
<proteinExistence type="predicted"/>
<feature type="region of interest" description="Disordered" evidence="1">
    <location>
        <begin position="1"/>
        <end position="48"/>
    </location>
</feature>
<keyword evidence="3" id="KW-1185">Reference proteome</keyword>
<comment type="caution">
    <text evidence="2">The sequence shown here is derived from an EMBL/GenBank/DDBJ whole genome shotgun (WGS) entry which is preliminary data.</text>
</comment>
<dbReference type="EMBL" id="LFZN01000013">
    <property type="protein sequence ID" value="KXT05383.1"/>
    <property type="molecule type" value="Genomic_DNA"/>
</dbReference>